<evidence type="ECO:0000313" key="3">
    <source>
        <dbReference type="EMBL" id="OIN90183.1"/>
    </source>
</evidence>
<dbReference type="EMBL" id="MNUK01000081">
    <property type="protein sequence ID" value="OIN90183.1"/>
    <property type="molecule type" value="Genomic_DNA"/>
</dbReference>
<evidence type="ECO:0008006" key="5">
    <source>
        <dbReference type="Google" id="ProtNLM"/>
    </source>
</evidence>
<dbReference type="Pfam" id="PF04326">
    <property type="entry name" value="SLFN_AlbA_2"/>
    <property type="match status" value="1"/>
</dbReference>
<dbReference type="InterPro" id="IPR038461">
    <property type="entry name" value="Schlafen_AlbA_2_dom_sf"/>
</dbReference>
<dbReference type="InterPro" id="IPR007421">
    <property type="entry name" value="Schlafen_AlbA_2_dom"/>
</dbReference>
<protein>
    <recommendedName>
        <fullName evidence="5">DUF262 domain-containing protein</fullName>
    </recommendedName>
</protein>
<accession>A0A1J4RTF5</accession>
<evidence type="ECO:0000313" key="4">
    <source>
        <dbReference type="Proteomes" id="UP000182345"/>
    </source>
</evidence>
<evidence type="ECO:0000259" key="1">
    <source>
        <dbReference type="Pfam" id="PF03235"/>
    </source>
</evidence>
<reference evidence="3 4" key="1">
    <citation type="journal article" date="2016" name="Environ. Microbiol.">
        <title>Genomic resolution of a cold subsurface aquifer community provides metabolic insights for novel microbes adapted to high CO concentrations.</title>
        <authorList>
            <person name="Probst A.J."/>
            <person name="Castelle C.J."/>
            <person name="Singh A."/>
            <person name="Brown C.T."/>
            <person name="Anantharaman K."/>
            <person name="Sharon I."/>
            <person name="Hug L.A."/>
            <person name="Burstein D."/>
            <person name="Emerson J.B."/>
            <person name="Thomas B.C."/>
            <person name="Banfield J.F."/>
        </authorList>
    </citation>
    <scope>NUCLEOTIDE SEQUENCE [LARGE SCALE GENOMIC DNA]</scope>
    <source>
        <strain evidence="3">CG1_02_44_10</strain>
    </source>
</reference>
<evidence type="ECO:0000259" key="2">
    <source>
        <dbReference type="Pfam" id="PF04326"/>
    </source>
</evidence>
<gene>
    <name evidence="3" type="ORF">AUJ42_03590</name>
</gene>
<dbReference type="InterPro" id="IPR004919">
    <property type="entry name" value="GmrSD_N"/>
</dbReference>
<dbReference type="PANTHER" id="PTHR37292">
    <property type="entry name" value="VNG6097C"/>
    <property type="match status" value="1"/>
</dbReference>
<dbReference type="AlphaFoldDB" id="A0A1J4RTF5"/>
<dbReference type="Proteomes" id="UP000182345">
    <property type="component" value="Unassembled WGS sequence"/>
</dbReference>
<comment type="caution">
    <text evidence="3">The sequence shown here is derived from an EMBL/GenBank/DDBJ whole genome shotgun (WGS) entry which is preliminary data.</text>
</comment>
<name>A0A1J4RTF5_9BACT</name>
<proteinExistence type="predicted"/>
<sequence>MSDRLFKQVNYDLGTLVSFIELGTIGLPDIQRPFVWKDSKVRDLFDSMYRGYPVGYLLLWQNAFDQESRQIGADSKQKSPNLLIVDGQQRLTSLFAVIRGIPVVRENYEKETIEISFNPLTEKFEVADAATKRDPSFIPNISILWDKTKSGIFDIVKNYIDNNTHEGGLSPEDIKKVQESVSKLNDILTFPLTALELSSAISEEQVAEVFVRINSEGSPLNQSDFILTLMSVFWDEGRTALEDFCRHARKPGDGSASPYNLVSQPDPDQLLRVSVGLGFKRARLHYVYSILRGKDLETGEFSEQRRIDQFELLKGAQERVLNLLYWHDFLKAIALSGYRSREYISSQTNLMFAYTLYLIGRTEYKVEEFKLRQVIAKWFFMSSLTGRFTGSPESAMEFDLARFRSITSADDYVSELERVCSEVFTDDYWAINLPSNLATTSARSPSLFAYYASLVLLDAQVLFSKQKVSSLLDSSIKSTRSALERHHLFPKAYLKSIGIGEQRDTNQIANYAVVEWNDNSAISDTSPKEYLPLLIKRFTPQELKRLYYWHALPDNWEEMEYKEFLMRRRERIAQIIGDAYHKLNTEGQTLQEVENMPVVDLINQGETGAVEFKSTLRTNLHTGEPDPRIELSVLKTIAGFLNGKGGTLLIGVSDDKEPLGLDNDHFTSDDKLHLHLVNLLNNRIGSHWTVYVHPRFEDLADKRILAIDCTPSRVPIYVKDGSLEHFYIRAGNSTSELQGTQAQEYIRLRFRT</sequence>
<dbReference type="PANTHER" id="PTHR37292:SF2">
    <property type="entry name" value="DUF262 DOMAIN-CONTAINING PROTEIN"/>
    <property type="match status" value="1"/>
</dbReference>
<dbReference type="Pfam" id="PF03235">
    <property type="entry name" value="GmrSD_N"/>
    <property type="match status" value="1"/>
</dbReference>
<dbReference type="Gene3D" id="3.30.950.30">
    <property type="entry name" value="Schlafen, AAA domain"/>
    <property type="match status" value="1"/>
</dbReference>
<organism evidence="3 4">
    <name type="scientific">Candidatus Collierbacteria bacterium CG1_02_44_10</name>
    <dbReference type="NCBI Taxonomy" id="1805087"/>
    <lineage>
        <taxon>Bacteria</taxon>
        <taxon>Candidatus Collieribacteriota</taxon>
    </lineage>
</organism>
<feature type="domain" description="Schlafen AlbA-2" evidence="2">
    <location>
        <begin position="606"/>
        <end position="737"/>
    </location>
</feature>
<feature type="domain" description="GmrSD restriction endonucleases N-terminal" evidence="1">
    <location>
        <begin position="15"/>
        <end position="227"/>
    </location>
</feature>